<keyword evidence="4" id="KW-0902">Two-component regulatory system</keyword>
<dbReference type="CDD" id="cd00082">
    <property type="entry name" value="HisKA"/>
    <property type="match status" value="1"/>
</dbReference>
<dbReference type="RefSeq" id="WP_219053017.1">
    <property type="nucleotide sequence ID" value="NZ_JAHWDP010000004.1"/>
</dbReference>
<dbReference type="Proteomes" id="UP001138686">
    <property type="component" value="Unassembled WGS sequence"/>
</dbReference>
<comment type="caution">
    <text evidence="8">The sequence shown here is derived from an EMBL/GenBank/DDBJ whole genome shotgun (WGS) entry which is preliminary data.</text>
</comment>
<evidence type="ECO:0000313" key="9">
    <source>
        <dbReference type="Proteomes" id="UP001138686"/>
    </source>
</evidence>
<keyword evidence="8" id="KW-0808">Transferase</keyword>
<dbReference type="InterPro" id="IPR003661">
    <property type="entry name" value="HisK_dim/P_dom"/>
</dbReference>
<feature type="domain" description="Response regulatory" evidence="7">
    <location>
        <begin position="386"/>
        <end position="506"/>
    </location>
</feature>
<dbReference type="GO" id="GO:0000155">
    <property type="term" value="F:phosphorelay sensor kinase activity"/>
    <property type="evidence" value="ECO:0007669"/>
    <property type="project" value="InterPro"/>
</dbReference>
<keyword evidence="3" id="KW-0597">Phosphoprotein</keyword>
<dbReference type="SMART" id="SM00387">
    <property type="entry name" value="HATPase_c"/>
    <property type="match status" value="1"/>
</dbReference>
<dbReference type="PROSITE" id="PS50109">
    <property type="entry name" value="HIS_KIN"/>
    <property type="match status" value="1"/>
</dbReference>
<dbReference type="SMART" id="SM00388">
    <property type="entry name" value="HisKA"/>
    <property type="match status" value="1"/>
</dbReference>
<dbReference type="PANTHER" id="PTHR45339">
    <property type="entry name" value="HYBRID SIGNAL TRANSDUCTION HISTIDINE KINASE J"/>
    <property type="match status" value="1"/>
</dbReference>
<dbReference type="EMBL" id="JAHWDP010000004">
    <property type="protein sequence ID" value="MBW2938488.1"/>
    <property type="molecule type" value="Genomic_DNA"/>
</dbReference>
<organism evidence="8 9">
    <name type="scientific">Halomarinibacterium sedimenti</name>
    <dbReference type="NCBI Taxonomy" id="2857106"/>
    <lineage>
        <taxon>Bacteria</taxon>
        <taxon>Pseudomonadati</taxon>
        <taxon>Bacteroidota</taxon>
        <taxon>Flavobacteriia</taxon>
        <taxon>Flavobacteriales</taxon>
        <taxon>Flavobacteriaceae</taxon>
        <taxon>Halomarinibacterium</taxon>
    </lineage>
</organism>
<dbReference type="Pfam" id="PF02518">
    <property type="entry name" value="HATPase_c"/>
    <property type="match status" value="1"/>
</dbReference>
<gene>
    <name evidence="8" type="ORF">KXJ69_10240</name>
</gene>
<comment type="caution">
    <text evidence="5">Lacks conserved residue(s) required for the propagation of feature annotation.</text>
</comment>
<sequence length="508" mass="58263">MAYGNLKKQLFESRVQEIEISQKGEVISSDNAIFNIAEKSNISNFHLFFELFPEVLTSINENIQFPCINIEFEGVKKIIDVEVIKKEKRFFLFFFDLTEHYENSQPIVQEKNEASIAKNKLDFEKKLLEAKEEFKNTFLANLNHEIRNPLNNLLGFLETLSASSLSYEQTELLKVAQKTGLQLKVLMEDLLDISKIEDGVLELKHVNFNLSTFMAAIYKHFQHKYSSDIHFTVETESKVHTALIGDPNRLHQILFNLIENAFQNTYRGSVSLSVVPSPNNQHIKSSNETVIRFIIKDTGKGIAQEKISKVFDNYLQLEKEKLKPLGDGLGLKIVKNLVQLMNGTVAVESKIDVGTEFILDIPFTTRIPKKKAYKTKKIPGIYINKNILVIEDIKDNQMLFFKHFLNNDEAYVMHLATDGAMAFSLLEKKRIDVIIAKTTIPDIDIFSFIDKVKEHPEDSINKTPIIVASGNSLLEFQNTLEEKEISNYLMKPFTKKELFKAIKESLNQ</sequence>
<evidence type="ECO:0000256" key="1">
    <source>
        <dbReference type="ARBA" id="ARBA00000085"/>
    </source>
</evidence>
<evidence type="ECO:0000256" key="4">
    <source>
        <dbReference type="ARBA" id="ARBA00023012"/>
    </source>
</evidence>
<evidence type="ECO:0000256" key="3">
    <source>
        <dbReference type="ARBA" id="ARBA00022553"/>
    </source>
</evidence>
<dbReference type="SMART" id="SM00448">
    <property type="entry name" value="REC"/>
    <property type="match status" value="1"/>
</dbReference>
<dbReference type="Pfam" id="PF00512">
    <property type="entry name" value="HisKA"/>
    <property type="match status" value="1"/>
</dbReference>
<dbReference type="Pfam" id="PF00072">
    <property type="entry name" value="Response_reg"/>
    <property type="match status" value="1"/>
</dbReference>
<reference evidence="8" key="1">
    <citation type="submission" date="2021-07" db="EMBL/GenBank/DDBJ databases">
        <title>Aureisphaera sp. CAU 1614 isolated from sea sediment.</title>
        <authorList>
            <person name="Kim W."/>
        </authorList>
    </citation>
    <scope>NUCLEOTIDE SEQUENCE</scope>
    <source>
        <strain evidence="8">CAU 1614</strain>
    </source>
</reference>
<dbReference type="InterPro" id="IPR003594">
    <property type="entry name" value="HATPase_dom"/>
</dbReference>
<dbReference type="InterPro" id="IPR005467">
    <property type="entry name" value="His_kinase_dom"/>
</dbReference>
<name>A0A9X1FPM5_9FLAO</name>
<evidence type="ECO:0000256" key="2">
    <source>
        <dbReference type="ARBA" id="ARBA00012438"/>
    </source>
</evidence>
<accession>A0A9X1FPM5</accession>
<dbReference type="PANTHER" id="PTHR45339:SF1">
    <property type="entry name" value="HYBRID SIGNAL TRANSDUCTION HISTIDINE KINASE J"/>
    <property type="match status" value="1"/>
</dbReference>
<dbReference type="PROSITE" id="PS50110">
    <property type="entry name" value="RESPONSE_REGULATORY"/>
    <property type="match status" value="1"/>
</dbReference>
<proteinExistence type="predicted"/>
<protein>
    <recommendedName>
        <fullName evidence="2">histidine kinase</fullName>
        <ecNumber evidence="2">2.7.13.3</ecNumber>
    </recommendedName>
</protein>
<keyword evidence="8" id="KW-0418">Kinase</keyword>
<evidence type="ECO:0000259" key="7">
    <source>
        <dbReference type="PROSITE" id="PS50110"/>
    </source>
</evidence>
<evidence type="ECO:0000256" key="5">
    <source>
        <dbReference type="PROSITE-ProRule" id="PRU00169"/>
    </source>
</evidence>
<evidence type="ECO:0000313" key="8">
    <source>
        <dbReference type="EMBL" id="MBW2938488.1"/>
    </source>
</evidence>
<feature type="domain" description="Histidine kinase" evidence="6">
    <location>
        <begin position="141"/>
        <end position="365"/>
    </location>
</feature>
<dbReference type="AlphaFoldDB" id="A0A9X1FPM5"/>
<dbReference type="EC" id="2.7.13.3" evidence="2"/>
<dbReference type="InterPro" id="IPR001789">
    <property type="entry name" value="Sig_transdc_resp-reg_receiver"/>
</dbReference>
<evidence type="ECO:0000259" key="6">
    <source>
        <dbReference type="PROSITE" id="PS50109"/>
    </source>
</evidence>
<comment type="catalytic activity">
    <reaction evidence="1">
        <text>ATP + protein L-histidine = ADP + protein N-phospho-L-histidine.</text>
        <dbReference type="EC" id="2.7.13.3"/>
    </reaction>
</comment>
<keyword evidence="9" id="KW-1185">Reference proteome</keyword>